<dbReference type="Pfam" id="PF00266">
    <property type="entry name" value="Aminotran_5"/>
    <property type="match status" value="1"/>
</dbReference>
<evidence type="ECO:0000256" key="2">
    <source>
        <dbReference type="ARBA" id="ARBA00002824"/>
    </source>
</evidence>
<dbReference type="NCBIfam" id="TIGR01979">
    <property type="entry name" value="sufS"/>
    <property type="match status" value="1"/>
</dbReference>
<evidence type="ECO:0000256" key="7">
    <source>
        <dbReference type="RuleBase" id="RU004504"/>
    </source>
</evidence>
<dbReference type="InterPro" id="IPR015424">
    <property type="entry name" value="PyrdxlP-dep_Trfase"/>
</dbReference>
<dbReference type="KEGG" id="rhoz:GXP67_20205"/>
<proteinExistence type="inferred from homology"/>
<evidence type="ECO:0000256" key="4">
    <source>
        <dbReference type="ARBA" id="ARBA00022679"/>
    </source>
</evidence>
<evidence type="ECO:0000313" key="10">
    <source>
        <dbReference type="EMBL" id="QHT68807.1"/>
    </source>
</evidence>
<evidence type="ECO:0000256" key="6">
    <source>
        <dbReference type="ARBA" id="ARBA00050776"/>
    </source>
</evidence>
<dbReference type="Gene3D" id="3.40.640.10">
    <property type="entry name" value="Type I PLP-dependent aspartate aminotransferase-like (Major domain)"/>
    <property type="match status" value="1"/>
</dbReference>
<evidence type="ECO:0000256" key="8">
    <source>
        <dbReference type="RuleBase" id="RU004506"/>
    </source>
</evidence>
<dbReference type="EC" id="2.8.1.7" evidence="8"/>
<accession>A0A6C0GLJ2</accession>
<evidence type="ECO:0000256" key="1">
    <source>
        <dbReference type="ARBA" id="ARBA00001933"/>
    </source>
</evidence>
<dbReference type="RefSeq" id="WP_162444810.1">
    <property type="nucleotide sequence ID" value="NZ_CP048222.1"/>
</dbReference>
<keyword evidence="4 8" id="KW-0808">Transferase</keyword>
<protein>
    <recommendedName>
        <fullName evidence="8">Cysteine desulfurase</fullName>
        <ecNumber evidence="8">2.8.1.7</ecNumber>
    </recommendedName>
</protein>
<dbReference type="InterPro" id="IPR000192">
    <property type="entry name" value="Aminotrans_V_dom"/>
</dbReference>
<dbReference type="GO" id="GO:0006534">
    <property type="term" value="P:cysteine metabolic process"/>
    <property type="evidence" value="ECO:0007669"/>
    <property type="project" value="UniProtKB-UniRule"/>
</dbReference>
<dbReference type="InterPro" id="IPR020578">
    <property type="entry name" value="Aminotrans_V_PyrdxlP_BS"/>
</dbReference>
<gene>
    <name evidence="10" type="ORF">GXP67_20205</name>
</gene>
<dbReference type="EMBL" id="CP048222">
    <property type="protein sequence ID" value="QHT68807.1"/>
    <property type="molecule type" value="Genomic_DNA"/>
</dbReference>
<evidence type="ECO:0000313" key="11">
    <source>
        <dbReference type="Proteomes" id="UP000480178"/>
    </source>
</evidence>
<dbReference type="InterPro" id="IPR015422">
    <property type="entry name" value="PyrdxlP-dep_Trfase_small"/>
</dbReference>
<comment type="similarity">
    <text evidence="3 8">Belongs to the class-V pyridoxal-phosphate-dependent aminotransferase family. Csd subfamily.</text>
</comment>
<comment type="cofactor">
    <cofactor evidence="1 7">
        <name>pyridoxal 5'-phosphate</name>
        <dbReference type="ChEBI" id="CHEBI:597326"/>
    </cofactor>
</comment>
<feature type="domain" description="Aminotransferase class V" evidence="9">
    <location>
        <begin position="32"/>
        <end position="401"/>
    </location>
</feature>
<dbReference type="Proteomes" id="UP000480178">
    <property type="component" value="Chromosome"/>
</dbReference>
<evidence type="ECO:0000256" key="5">
    <source>
        <dbReference type="ARBA" id="ARBA00022898"/>
    </source>
</evidence>
<evidence type="ECO:0000259" key="9">
    <source>
        <dbReference type="Pfam" id="PF00266"/>
    </source>
</evidence>
<dbReference type="SUPFAM" id="SSF53383">
    <property type="entry name" value="PLP-dependent transferases"/>
    <property type="match status" value="1"/>
</dbReference>
<dbReference type="PANTHER" id="PTHR43586">
    <property type="entry name" value="CYSTEINE DESULFURASE"/>
    <property type="match status" value="1"/>
</dbReference>
<dbReference type="InterPro" id="IPR010970">
    <property type="entry name" value="Cys_dSase_SufS"/>
</dbReference>
<dbReference type="PROSITE" id="PS00595">
    <property type="entry name" value="AA_TRANSFER_CLASS_5"/>
    <property type="match status" value="1"/>
</dbReference>
<keyword evidence="5 8" id="KW-0663">Pyridoxal phosphate</keyword>
<dbReference type="PANTHER" id="PTHR43586:SF8">
    <property type="entry name" value="CYSTEINE DESULFURASE 1, CHLOROPLASTIC"/>
    <property type="match status" value="1"/>
</dbReference>
<dbReference type="GO" id="GO:0030170">
    <property type="term" value="F:pyridoxal phosphate binding"/>
    <property type="evidence" value="ECO:0007669"/>
    <property type="project" value="UniProtKB-UniRule"/>
</dbReference>
<dbReference type="InterPro" id="IPR016454">
    <property type="entry name" value="Cysteine_dSase"/>
</dbReference>
<name>A0A6C0GLJ2_9BACT</name>
<keyword evidence="11" id="KW-1185">Reference proteome</keyword>
<dbReference type="AlphaFoldDB" id="A0A6C0GLJ2"/>
<dbReference type="InterPro" id="IPR015421">
    <property type="entry name" value="PyrdxlP-dep_Trfase_major"/>
</dbReference>
<evidence type="ECO:0000256" key="3">
    <source>
        <dbReference type="ARBA" id="ARBA00010447"/>
    </source>
</evidence>
<dbReference type="GO" id="GO:0031071">
    <property type="term" value="F:cysteine desulfurase activity"/>
    <property type="evidence" value="ECO:0007669"/>
    <property type="project" value="UniProtKB-UniRule"/>
</dbReference>
<organism evidence="10 11">
    <name type="scientific">Rhodocytophaga rosea</name>
    <dbReference type="NCBI Taxonomy" id="2704465"/>
    <lineage>
        <taxon>Bacteria</taxon>
        <taxon>Pseudomonadati</taxon>
        <taxon>Bacteroidota</taxon>
        <taxon>Cytophagia</taxon>
        <taxon>Cytophagales</taxon>
        <taxon>Rhodocytophagaceae</taxon>
        <taxon>Rhodocytophaga</taxon>
    </lineage>
</organism>
<comment type="function">
    <text evidence="2 8">Catalyzes the removal of elemental sulfur and selenium atoms from L-cysteine, L-cystine, L-selenocysteine, and L-selenocystine to produce L-alanine.</text>
</comment>
<reference evidence="10 11" key="1">
    <citation type="submission" date="2020-01" db="EMBL/GenBank/DDBJ databases">
        <authorList>
            <person name="Kim M.K."/>
        </authorList>
    </citation>
    <scope>NUCLEOTIDE SEQUENCE [LARGE SCALE GENOMIC DNA]</scope>
    <source>
        <strain evidence="10 11">172606-1</strain>
    </source>
</reference>
<comment type="catalytic activity">
    <reaction evidence="6 8">
        <text>(sulfur carrier)-H + L-cysteine = (sulfur carrier)-SH + L-alanine</text>
        <dbReference type="Rhea" id="RHEA:43892"/>
        <dbReference type="Rhea" id="RHEA-COMP:14737"/>
        <dbReference type="Rhea" id="RHEA-COMP:14739"/>
        <dbReference type="ChEBI" id="CHEBI:29917"/>
        <dbReference type="ChEBI" id="CHEBI:35235"/>
        <dbReference type="ChEBI" id="CHEBI:57972"/>
        <dbReference type="ChEBI" id="CHEBI:64428"/>
        <dbReference type="EC" id="2.8.1.7"/>
    </reaction>
</comment>
<dbReference type="CDD" id="cd06453">
    <property type="entry name" value="SufS_like"/>
    <property type="match status" value="1"/>
</dbReference>
<sequence length="413" mass="45664">MYVSQQELAINTEAIRKEFPVLHQKVNGYPLVYLDNAATTQKPTQVIDALVDYYQGYNANIHRGIHTLAEKATSAFEQTRESVRSLLHAKQTEEIIFVRGVTEAINLVASSYGHTFIGEGDEIMISALEHHANIVPWQWVCQQKKATLRVIPITDAGEIDVDAYKKMLSPCTKLVALAHVSNTLGTINPVKEMIRMAHQAGAVILIDGAQAAGHLAVDVQELDCDFYCLSAHKLYGPTGIGVLYGKKALLERMPPYQGGGEMIREVTYAHTTYNDLPYKFEAGTPNIADVVAFWYAIEFIQKIGTPSIVAHEQELLAYCTEKLSALPFIQLVGRAKEKVGIVSFIMDGVHCFDVGQMLDAYGIAVRTGHHCTQPLMQRLGLDGTIRASFALYNTLAEIDKLAAMLEKISKILK</sequence>
<dbReference type="PIRSF" id="PIRSF005572">
    <property type="entry name" value="NifS"/>
    <property type="match status" value="1"/>
</dbReference>
<dbReference type="Gene3D" id="3.90.1150.10">
    <property type="entry name" value="Aspartate Aminotransferase, domain 1"/>
    <property type="match status" value="1"/>
</dbReference>